<name>A9BCQ1_PROM4</name>
<dbReference type="AlphaFoldDB" id="A9BCQ1"/>
<evidence type="ECO:0000256" key="1">
    <source>
        <dbReference type="SAM" id="MobiDB-lite"/>
    </source>
</evidence>
<dbReference type="KEGG" id="pmj:P9211_16821"/>
<dbReference type="Proteomes" id="UP000000788">
    <property type="component" value="Chromosome"/>
</dbReference>
<gene>
    <name evidence="3" type="ordered locus">P9211_16821</name>
</gene>
<evidence type="ECO:0000313" key="3">
    <source>
        <dbReference type="EMBL" id="ABX09613.1"/>
    </source>
</evidence>
<organism evidence="3 4">
    <name type="scientific">Prochlorococcus marinus (strain MIT 9211)</name>
    <dbReference type="NCBI Taxonomy" id="93059"/>
    <lineage>
        <taxon>Bacteria</taxon>
        <taxon>Bacillati</taxon>
        <taxon>Cyanobacteriota</taxon>
        <taxon>Cyanophyceae</taxon>
        <taxon>Synechococcales</taxon>
        <taxon>Prochlorococcaceae</taxon>
        <taxon>Prochlorococcus</taxon>
    </lineage>
</organism>
<proteinExistence type="predicted"/>
<dbReference type="eggNOG" id="ENOG5032YG9">
    <property type="taxonomic scope" value="Bacteria"/>
</dbReference>
<sequence length="81" mass="9176">MGEARRRTSQGLPPRNKGGQNKNESQRILKWLPVTDQQRNQFINLTIRGGWIGIGALIFIWLIVRIVGPAAGWWVPADLRS</sequence>
<dbReference type="HOGENOM" id="CLU_186199_0_0_3"/>
<keyword evidence="2" id="KW-0472">Membrane</keyword>
<accession>A9BCQ1</accession>
<dbReference type="Pfam" id="PF10999">
    <property type="entry name" value="DUF2839"/>
    <property type="match status" value="1"/>
</dbReference>
<keyword evidence="4" id="KW-1185">Reference proteome</keyword>
<feature type="transmembrane region" description="Helical" evidence="2">
    <location>
        <begin position="49"/>
        <end position="75"/>
    </location>
</feature>
<protein>
    <recommendedName>
        <fullName evidence="5">DUF2839 domain-containing protein</fullName>
    </recommendedName>
</protein>
<evidence type="ECO:0008006" key="5">
    <source>
        <dbReference type="Google" id="ProtNLM"/>
    </source>
</evidence>
<keyword evidence="2" id="KW-0812">Transmembrane</keyword>
<dbReference type="STRING" id="93059.P9211_16821"/>
<feature type="region of interest" description="Disordered" evidence="1">
    <location>
        <begin position="1"/>
        <end position="25"/>
    </location>
</feature>
<evidence type="ECO:0000256" key="2">
    <source>
        <dbReference type="SAM" id="Phobius"/>
    </source>
</evidence>
<dbReference type="EMBL" id="CP000878">
    <property type="protein sequence ID" value="ABX09613.1"/>
    <property type="molecule type" value="Genomic_DNA"/>
</dbReference>
<keyword evidence="2" id="KW-1133">Transmembrane helix</keyword>
<dbReference type="RefSeq" id="WP_012196233.1">
    <property type="nucleotide sequence ID" value="NC_009976.1"/>
</dbReference>
<reference evidence="3 4" key="1">
    <citation type="journal article" date="2007" name="PLoS Genet.">
        <title>Patterns and implications of gene gain and loss in the evolution of Prochlorococcus.</title>
        <authorList>
            <person name="Kettler G.C."/>
            <person name="Martiny A.C."/>
            <person name="Huang K."/>
            <person name="Zucker J."/>
            <person name="Coleman M.L."/>
            <person name="Rodrigue S."/>
            <person name="Chen F."/>
            <person name="Lapidus A."/>
            <person name="Ferriera S."/>
            <person name="Johnson J."/>
            <person name="Steglich C."/>
            <person name="Church G.M."/>
            <person name="Richardson P."/>
            <person name="Chisholm S.W."/>
        </authorList>
    </citation>
    <scope>NUCLEOTIDE SEQUENCE [LARGE SCALE GENOMIC DNA]</scope>
    <source>
        <strain evidence="4">MIT 9211</strain>
    </source>
</reference>
<dbReference type="InterPro" id="IPR021262">
    <property type="entry name" value="DUF2839"/>
</dbReference>
<evidence type="ECO:0000313" key="4">
    <source>
        <dbReference type="Proteomes" id="UP000000788"/>
    </source>
</evidence>
<dbReference type="OrthoDB" id="541226at2"/>